<organism evidence="3">
    <name type="scientific">viral metagenome</name>
    <dbReference type="NCBI Taxonomy" id="1070528"/>
    <lineage>
        <taxon>unclassified sequences</taxon>
        <taxon>metagenomes</taxon>
        <taxon>organismal metagenomes</taxon>
    </lineage>
</organism>
<protein>
    <recommendedName>
        <fullName evidence="2">Fibronectin type-III domain-containing protein</fullName>
    </recommendedName>
</protein>
<name>A0A6C0DWB8_9ZZZZ</name>
<dbReference type="Pfam" id="PF00041">
    <property type="entry name" value="fn3"/>
    <property type="match status" value="3"/>
</dbReference>
<feature type="domain" description="Fibronectin type-III" evidence="2">
    <location>
        <begin position="147"/>
        <end position="235"/>
    </location>
</feature>
<proteinExistence type="predicted"/>
<accession>A0A6C0DWB8</accession>
<dbReference type="InterPro" id="IPR003961">
    <property type="entry name" value="FN3_dom"/>
</dbReference>
<dbReference type="InterPro" id="IPR050964">
    <property type="entry name" value="Striated_Muscle_Regulatory"/>
</dbReference>
<dbReference type="PROSITE" id="PS50853">
    <property type="entry name" value="FN3"/>
    <property type="match status" value="3"/>
</dbReference>
<dbReference type="PANTHER" id="PTHR13817">
    <property type="entry name" value="TITIN"/>
    <property type="match status" value="1"/>
</dbReference>
<dbReference type="AlphaFoldDB" id="A0A6C0DWB8"/>
<evidence type="ECO:0000256" key="1">
    <source>
        <dbReference type="ARBA" id="ARBA00022737"/>
    </source>
</evidence>
<evidence type="ECO:0000259" key="2">
    <source>
        <dbReference type="PROSITE" id="PS50853"/>
    </source>
</evidence>
<evidence type="ECO:0000313" key="3">
    <source>
        <dbReference type="EMBL" id="QHT20742.1"/>
    </source>
</evidence>
<feature type="domain" description="Fibronectin type-III" evidence="2">
    <location>
        <begin position="49"/>
        <end position="144"/>
    </location>
</feature>
<feature type="domain" description="Fibronectin type-III" evidence="2">
    <location>
        <begin position="239"/>
        <end position="327"/>
    </location>
</feature>
<keyword evidence="1" id="KW-0677">Repeat</keyword>
<dbReference type="PANTHER" id="PTHR13817:SF73">
    <property type="entry name" value="FIBRONECTIN TYPE-III DOMAIN-CONTAINING PROTEIN"/>
    <property type="match status" value="1"/>
</dbReference>
<dbReference type="CDD" id="cd00063">
    <property type="entry name" value="FN3"/>
    <property type="match status" value="3"/>
</dbReference>
<dbReference type="SMART" id="SM00060">
    <property type="entry name" value="FN3"/>
    <property type="match status" value="3"/>
</dbReference>
<sequence length="327" mass="33363">MSGRRNRFRGNLLSAGKPLNTGDYGTRVQKFRLVSAGVANTIPLSIPGAPTNVVATLSGNNAAVITWDAPINRNGSINNGGSIITSYIITCSSGFTLNVSGSLTSALFTGLSNSRTFTFTMVAINRIGTSPQSARSNEITILSVPNAPTNVLAELSGNNAATITWNPPFNGGSVIIKYTITCNTGTPLDVSGSVTSALFTGLSNGSTFTFTMVAINSIGPSPASAPSNGITTPASVPDAPTNVFAELSGNNAAAITWTPPYNGGSVIIKYTITCNTGTPLDVSGSLTSALFTGLSNGSTFTFTMVAINIIGPSPPSEPSNGITTPPI</sequence>
<dbReference type="InterPro" id="IPR036116">
    <property type="entry name" value="FN3_sf"/>
</dbReference>
<dbReference type="SUPFAM" id="SSF49265">
    <property type="entry name" value="Fibronectin type III"/>
    <property type="match status" value="2"/>
</dbReference>
<dbReference type="EMBL" id="MN739683">
    <property type="protein sequence ID" value="QHT20742.1"/>
    <property type="molecule type" value="Genomic_DNA"/>
</dbReference>
<dbReference type="InterPro" id="IPR013783">
    <property type="entry name" value="Ig-like_fold"/>
</dbReference>
<dbReference type="Gene3D" id="2.60.40.10">
    <property type="entry name" value="Immunoglobulins"/>
    <property type="match status" value="3"/>
</dbReference>
<reference evidence="3" key="1">
    <citation type="journal article" date="2020" name="Nature">
        <title>Giant virus diversity and host interactions through global metagenomics.</title>
        <authorList>
            <person name="Schulz F."/>
            <person name="Roux S."/>
            <person name="Paez-Espino D."/>
            <person name="Jungbluth S."/>
            <person name="Walsh D.A."/>
            <person name="Denef V.J."/>
            <person name="McMahon K.D."/>
            <person name="Konstantinidis K.T."/>
            <person name="Eloe-Fadrosh E.A."/>
            <person name="Kyrpides N.C."/>
            <person name="Woyke T."/>
        </authorList>
    </citation>
    <scope>NUCLEOTIDE SEQUENCE</scope>
    <source>
        <strain evidence="3">GVMAG-M-3300023174-75</strain>
    </source>
</reference>